<evidence type="ECO:0000313" key="2">
    <source>
        <dbReference type="EMBL" id="RCW36824.1"/>
    </source>
</evidence>
<dbReference type="EMBL" id="QPIZ01000007">
    <property type="protein sequence ID" value="RCW36824.1"/>
    <property type="molecule type" value="Genomic_DNA"/>
</dbReference>
<dbReference type="Proteomes" id="UP000252733">
    <property type="component" value="Unassembled WGS sequence"/>
</dbReference>
<feature type="signal peptide" evidence="1">
    <location>
        <begin position="1"/>
        <end position="18"/>
    </location>
</feature>
<evidence type="ECO:0008006" key="4">
    <source>
        <dbReference type="Google" id="ProtNLM"/>
    </source>
</evidence>
<evidence type="ECO:0000313" key="3">
    <source>
        <dbReference type="Proteomes" id="UP000252733"/>
    </source>
</evidence>
<dbReference type="SUPFAM" id="SSF51126">
    <property type="entry name" value="Pectin lyase-like"/>
    <property type="match status" value="1"/>
</dbReference>
<dbReference type="AlphaFoldDB" id="A0A368VAY9"/>
<accession>A0A368VAY9</accession>
<dbReference type="InterPro" id="IPR012334">
    <property type="entry name" value="Pectin_lyas_fold"/>
</dbReference>
<evidence type="ECO:0000256" key="1">
    <source>
        <dbReference type="SAM" id="SignalP"/>
    </source>
</evidence>
<name>A0A368VAY9_9BACT</name>
<dbReference type="InterPro" id="IPR006626">
    <property type="entry name" value="PbH1"/>
</dbReference>
<dbReference type="Gene3D" id="2.160.20.10">
    <property type="entry name" value="Single-stranded right-handed beta-helix, Pectin lyase-like"/>
    <property type="match status" value="1"/>
</dbReference>
<sequence length="504" mass="56165">MKSLHLILFFLISGALFSCNETTSDNTEKEKPSDNIYFINTQEDFDKWSNFYFPAGSKVLFAAGNTFNGQFILLGSGTESKPNLAAAYNIQTGEELSEWTDDKPIINGLGKVPAALHLKNGSFWEINNIEVTNTDGTKGEQGEILGINVTATDIGLTESITIKNCYVHDVNGEVGGKETGGIHVYVLGNSVKTKFHKLTIEDNLVSNVGGVGIANQSSYGNILSDDFYPWTEFVIRGNRVENTGRNGIIIRYSIGPLVEYNVAANNSLYERGHSIFNFNTIDCTVQYNEAYGNTFDDPDDVDHGGFDCDYNSKNTIYQYNYSHDNNWFMAIQERSMVHGVIIRYNISVNERLGAYMYGFPEYDDLKNVEIYNNTHFFGKGTGTKMFIKAGKDRIPTQTKFMNNIFYFEDDAEWVFTPDNTCFLSNNLFYNVAPKGENAITEDPMFSNPGIADKDIDMTDPNRLSGYKLKAGSPALNTGMKIENNGGKNFGGEDLDENAVNIGAW</sequence>
<dbReference type="PROSITE" id="PS51257">
    <property type="entry name" value="PROKAR_LIPOPROTEIN"/>
    <property type="match status" value="1"/>
</dbReference>
<dbReference type="RefSeq" id="WP_114436823.1">
    <property type="nucleotide sequence ID" value="NZ_QPIZ01000007.1"/>
</dbReference>
<keyword evidence="1" id="KW-0732">Signal</keyword>
<proteinExistence type="predicted"/>
<keyword evidence="3" id="KW-1185">Reference proteome</keyword>
<comment type="caution">
    <text evidence="2">The sequence shown here is derived from an EMBL/GenBank/DDBJ whole genome shotgun (WGS) entry which is preliminary data.</text>
</comment>
<gene>
    <name evidence="2" type="ORF">DFO77_107115</name>
</gene>
<dbReference type="InterPro" id="IPR011050">
    <property type="entry name" value="Pectin_lyase_fold/virulence"/>
</dbReference>
<reference evidence="2 3" key="1">
    <citation type="submission" date="2018-07" db="EMBL/GenBank/DDBJ databases">
        <title>Freshwater and sediment microbial communities from various areas in North America, analyzing microbe dynamics in response to fracking.</title>
        <authorList>
            <person name="Lamendella R."/>
        </authorList>
    </citation>
    <scope>NUCLEOTIDE SEQUENCE [LARGE SCALE GENOMIC DNA]</scope>
    <source>
        <strain evidence="2 3">160A</strain>
    </source>
</reference>
<protein>
    <recommendedName>
        <fullName evidence="4">Parallel beta helix pectate lyase-like protein</fullName>
    </recommendedName>
</protein>
<feature type="chain" id="PRO_5017050668" description="Parallel beta helix pectate lyase-like protein" evidence="1">
    <location>
        <begin position="19"/>
        <end position="504"/>
    </location>
</feature>
<dbReference type="SMART" id="SM00710">
    <property type="entry name" value="PbH1"/>
    <property type="match status" value="7"/>
</dbReference>
<organism evidence="2 3">
    <name type="scientific">Marinilabilia salmonicolor</name>
    <dbReference type="NCBI Taxonomy" id="989"/>
    <lineage>
        <taxon>Bacteria</taxon>
        <taxon>Pseudomonadati</taxon>
        <taxon>Bacteroidota</taxon>
        <taxon>Bacteroidia</taxon>
        <taxon>Marinilabiliales</taxon>
        <taxon>Marinilabiliaceae</taxon>
        <taxon>Marinilabilia</taxon>
    </lineage>
</organism>